<geneLocation type="plasmid" evidence="2">
    <name>pGW6_1</name>
</geneLocation>
<dbReference type="KEGG" id="mros:EHO51_18320"/>
<geneLocation type="plasmid" evidence="3">
    <name>pGW6_2</name>
</geneLocation>
<proteinExistence type="predicted"/>
<dbReference type="KEGG" id="mros:EHO51_20365"/>
<keyword evidence="3" id="KW-0614">Plasmid</keyword>
<dbReference type="PANTHER" id="PTHR35894:SF5">
    <property type="entry name" value="MU-LIKE PROPHAGE FLUMU DNA TRANSPOSITION PROTEIN B"/>
    <property type="match status" value="1"/>
</dbReference>
<dbReference type="RefSeq" id="WP_124740305.1">
    <property type="nucleotide sequence ID" value="NZ_CP034087.1"/>
</dbReference>
<geneLocation type="plasmid" evidence="4">
    <name>pgw6_2</name>
</geneLocation>
<protein>
    <submittedName>
        <fullName evidence="3">AAA family ATPase</fullName>
    </submittedName>
</protein>
<accession>A0A3G8MBD7</accession>
<name>A0A3G8MBD7_9HYPH</name>
<dbReference type="PANTHER" id="PTHR35894">
    <property type="entry name" value="GENERAL SECRETION PATHWAY PROTEIN A-RELATED"/>
    <property type="match status" value="1"/>
</dbReference>
<dbReference type="InterPro" id="IPR052026">
    <property type="entry name" value="ExeA_AAA_ATPase_DNA-bind"/>
</dbReference>
<dbReference type="Proteomes" id="UP000273982">
    <property type="component" value="Plasmid pGW6_1"/>
</dbReference>
<dbReference type="SUPFAM" id="SSF52540">
    <property type="entry name" value="P-loop containing nucleoside triphosphate hydrolases"/>
    <property type="match status" value="1"/>
</dbReference>
<dbReference type="InterPro" id="IPR003593">
    <property type="entry name" value="AAA+_ATPase"/>
</dbReference>
<sequence length="292" mass="32581">MTEDFEHLFATIRPIAALSSEERLRRIRADRWINYPRAQQALAMLEELISFPRRARMPNLLIVGESGMGKTMIVEKFARDHPAYFDAVNGLKRMPVVLVQMVSGPDEARFYKRLLAAIGAPEPTRPTLGALENVALRVLEQAQPGMLVIDEVHSLHAGTVREQARFLNMLRFLGNELRIPLVCVGTQQARNALKTDEQLVRRFEAIALPPWRNDQDFAALIGSLQRTLPLRRQSEIGERALKSILETTGGVTAAIFSLMTRLAVAAIVSGEERIMGSDFEVARTTSLLGEAV</sequence>
<evidence type="ECO:0000313" key="3">
    <source>
        <dbReference type="EMBL" id="AZG79136.1"/>
    </source>
</evidence>
<dbReference type="Gene3D" id="3.40.50.300">
    <property type="entry name" value="P-loop containing nucleotide triphosphate hydrolases"/>
    <property type="match status" value="1"/>
</dbReference>
<dbReference type="Proteomes" id="UP000273982">
    <property type="component" value="Plasmid pGW6_2"/>
</dbReference>
<dbReference type="CDD" id="cd00009">
    <property type="entry name" value="AAA"/>
    <property type="match status" value="1"/>
</dbReference>
<dbReference type="AlphaFoldDB" id="A0A3G8MBD7"/>
<geneLocation type="plasmid" evidence="4">
    <name>pgw6_1</name>
</geneLocation>
<gene>
    <name evidence="2" type="ORF">EHO51_18320</name>
    <name evidence="3" type="ORF">EHO51_20365</name>
</gene>
<dbReference type="SMART" id="SM00382">
    <property type="entry name" value="AAA"/>
    <property type="match status" value="1"/>
</dbReference>
<dbReference type="EMBL" id="CP034087">
    <property type="protein sequence ID" value="AZG78795.1"/>
    <property type="molecule type" value="Genomic_DNA"/>
</dbReference>
<evidence type="ECO:0000313" key="2">
    <source>
        <dbReference type="EMBL" id="AZG78795.1"/>
    </source>
</evidence>
<dbReference type="Pfam" id="PF05621">
    <property type="entry name" value="TniB"/>
    <property type="match status" value="1"/>
</dbReference>
<evidence type="ECO:0000259" key="1">
    <source>
        <dbReference type="SMART" id="SM00382"/>
    </source>
</evidence>
<dbReference type="InterPro" id="IPR008868">
    <property type="entry name" value="TniB"/>
</dbReference>
<organism evidence="3 4">
    <name type="scientific">Methylocystis rosea</name>
    <dbReference type="NCBI Taxonomy" id="173366"/>
    <lineage>
        <taxon>Bacteria</taxon>
        <taxon>Pseudomonadati</taxon>
        <taxon>Pseudomonadota</taxon>
        <taxon>Alphaproteobacteria</taxon>
        <taxon>Hyphomicrobiales</taxon>
        <taxon>Methylocystaceae</taxon>
        <taxon>Methylocystis</taxon>
    </lineage>
</organism>
<feature type="domain" description="AAA+ ATPase" evidence="1">
    <location>
        <begin position="56"/>
        <end position="204"/>
    </location>
</feature>
<reference evidence="3 4" key="1">
    <citation type="submission" date="2018-11" db="EMBL/GenBank/DDBJ databases">
        <title>Genome squencing of methanotrophic bacteria isolated from alkaline groundwater in Korea.</title>
        <authorList>
            <person name="Nguyen L.N."/>
        </authorList>
    </citation>
    <scope>NUCLEOTIDE SEQUENCE [LARGE SCALE GENOMIC DNA]</scope>
    <source>
        <strain evidence="3 4">GW6</strain>
        <plasmid evidence="2">pGW6_1</plasmid>
        <plasmid evidence="4">pgw6_1</plasmid>
        <plasmid evidence="4">pgw6_2</plasmid>
        <plasmid evidence="3">pGW6_2</plasmid>
    </source>
</reference>
<evidence type="ECO:0000313" key="4">
    <source>
        <dbReference type="Proteomes" id="UP000273982"/>
    </source>
</evidence>
<dbReference type="InterPro" id="IPR027417">
    <property type="entry name" value="P-loop_NTPase"/>
</dbReference>
<dbReference type="EMBL" id="CP034088">
    <property type="protein sequence ID" value="AZG79136.1"/>
    <property type="molecule type" value="Genomic_DNA"/>
</dbReference>